<accession>A0ABY3SJ17</accession>
<reference evidence="1 2" key="1">
    <citation type="journal article" date="2024" name="Int. J. Syst. Evol. Microbiol.">
        <title>Paenibacillus hexagrammi sp. nov., a novel bacterium isolated from the gut content of Hexagrammos agrammus.</title>
        <authorList>
            <person name="Jung H.K."/>
            <person name="Kim D.G."/>
            <person name="Zin H."/>
            <person name="Park J."/>
            <person name="Jung H."/>
            <person name="Kim Y.O."/>
            <person name="Kong H.J."/>
            <person name="Kim J.W."/>
            <person name="Kim Y.S."/>
        </authorList>
    </citation>
    <scope>NUCLEOTIDE SEQUENCE [LARGE SCALE GENOMIC DNA]</scope>
    <source>
        <strain evidence="1 2">YPD9-1</strain>
    </source>
</reference>
<sequence length="71" mass="8250">MKTNRNGKVFVDANILIHAATFKSADVFSWIDSLYEDIYIHQEVLDELLVSDVRKKVQGYLDQGTWELFQS</sequence>
<evidence type="ECO:0008006" key="3">
    <source>
        <dbReference type="Google" id="ProtNLM"/>
    </source>
</evidence>
<name>A0ABY3SJ17_9BACL</name>
<keyword evidence="2" id="KW-1185">Reference proteome</keyword>
<proteinExistence type="predicted"/>
<gene>
    <name evidence="1" type="ORF">L0M14_01325</name>
</gene>
<protein>
    <recommendedName>
        <fullName evidence="3">PIN domain-containing protein</fullName>
    </recommendedName>
</protein>
<dbReference type="RefSeq" id="WP_235120317.1">
    <property type="nucleotide sequence ID" value="NZ_CP090978.1"/>
</dbReference>
<dbReference type="EMBL" id="CP090978">
    <property type="protein sequence ID" value="UJF33926.1"/>
    <property type="molecule type" value="Genomic_DNA"/>
</dbReference>
<organism evidence="1 2">
    <name type="scientific">Paenibacillus hexagrammi</name>
    <dbReference type="NCBI Taxonomy" id="2908839"/>
    <lineage>
        <taxon>Bacteria</taxon>
        <taxon>Bacillati</taxon>
        <taxon>Bacillota</taxon>
        <taxon>Bacilli</taxon>
        <taxon>Bacillales</taxon>
        <taxon>Paenibacillaceae</taxon>
        <taxon>Paenibacillus</taxon>
    </lineage>
</organism>
<evidence type="ECO:0000313" key="1">
    <source>
        <dbReference type="EMBL" id="UJF33926.1"/>
    </source>
</evidence>
<dbReference type="Proteomes" id="UP001649230">
    <property type="component" value="Chromosome"/>
</dbReference>
<evidence type="ECO:0000313" key="2">
    <source>
        <dbReference type="Proteomes" id="UP001649230"/>
    </source>
</evidence>